<proteinExistence type="predicted"/>
<accession>A0A2G9RL71</accession>
<organism evidence="2 3">
    <name type="scientific">Aquarana catesbeiana</name>
    <name type="common">American bullfrog</name>
    <name type="synonym">Rana catesbeiana</name>
    <dbReference type="NCBI Taxonomy" id="8400"/>
    <lineage>
        <taxon>Eukaryota</taxon>
        <taxon>Metazoa</taxon>
        <taxon>Chordata</taxon>
        <taxon>Craniata</taxon>
        <taxon>Vertebrata</taxon>
        <taxon>Euteleostomi</taxon>
        <taxon>Amphibia</taxon>
        <taxon>Batrachia</taxon>
        <taxon>Anura</taxon>
        <taxon>Neobatrachia</taxon>
        <taxon>Ranoidea</taxon>
        <taxon>Ranidae</taxon>
        <taxon>Aquarana</taxon>
    </lineage>
</organism>
<reference evidence="3" key="1">
    <citation type="journal article" date="2017" name="Nat. Commun.">
        <title>The North American bullfrog draft genome provides insight into hormonal regulation of long noncoding RNA.</title>
        <authorList>
            <person name="Hammond S.A."/>
            <person name="Warren R.L."/>
            <person name="Vandervalk B.P."/>
            <person name="Kucuk E."/>
            <person name="Khan H."/>
            <person name="Gibb E.A."/>
            <person name="Pandoh P."/>
            <person name="Kirk H."/>
            <person name="Zhao Y."/>
            <person name="Jones M."/>
            <person name="Mungall A.J."/>
            <person name="Coope R."/>
            <person name="Pleasance S."/>
            <person name="Moore R.A."/>
            <person name="Holt R.A."/>
            <person name="Round J.M."/>
            <person name="Ohora S."/>
            <person name="Walle B.V."/>
            <person name="Veldhoen N."/>
            <person name="Helbing C.C."/>
            <person name="Birol I."/>
        </authorList>
    </citation>
    <scope>NUCLEOTIDE SEQUENCE [LARGE SCALE GENOMIC DNA]</scope>
</reference>
<feature type="transmembrane region" description="Helical" evidence="1">
    <location>
        <begin position="47"/>
        <end position="69"/>
    </location>
</feature>
<name>A0A2G9RL71_AQUCT</name>
<evidence type="ECO:0000256" key="1">
    <source>
        <dbReference type="SAM" id="Phobius"/>
    </source>
</evidence>
<keyword evidence="1" id="KW-1133">Transmembrane helix</keyword>
<evidence type="ECO:0000313" key="2">
    <source>
        <dbReference type="EMBL" id="PIO28656.1"/>
    </source>
</evidence>
<gene>
    <name evidence="2" type="ORF">AB205_0176280</name>
</gene>
<dbReference type="AlphaFoldDB" id="A0A2G9RL71"/>
<dbReference type="OrthoDB" id="9898017at2759"/>
<keyword evidence="1" id="KW-0472">Membrane</keyword>
<dbReference type="EMBL" id="KV934760">
    <property type="protein sequence ID" value="PIO28656.1"/>
    <property type="molecule type" value="Genomic_DNA"/>
</dbReference>
<sequence>MMQVITDLKGAVVDTQYTCIIQNGLAKAQGIAKFTVTGLKTDARLDLIGSAAILSPSVFLLCLLAVLAYPAAL</sequence>
<dbReference type="Proteomes" id="UP000228934">
    <property type="component" value="Unassembled WGS sequence"/>
</dbReference>
<protein>
    <submittedName>
        <fullName evidence="2">Uncharacterized protein</fullName>
    </submittedName>
</protein>
<evidence type="ECO:0000313" key="3">
    <source>
        <dbReference type="Proteomes" id="UP000228934"/>
    </source>
</evidence>
<keyword evidence="3" id="KW-1185">Reference proteome</keyword>
<keyword evidence="1" id="KW-0812">Transmembrane</keyword>